<sequence>MKNCGAHPRVHVDTAPVAAVGQAGSVLLTEAARATGLERVLSVALAPWRKPFAVHDPRKVIADLAIALALGRDALADIGVLRSMGRAPTAGLERGRGSRGGTSAVFRAVARCGGCSCLAHHGVGGGAGGLTDRRDRAHGRPVGRPGRRCRLAAAGRHDGDPGRPGHPFELEGDQPRVRDEERRLARSGMLHRA</sequence>
<evidence type="ECO:0000313" key="3">
    <source>
        <dbReference type="EMBL" id="AZZ55006.1"/>
    </source>
</evidence>
<feature type="domain" description="Transposase DDE" evidence="2">
    <location>
        <begin position="7"/>
        <end position="83"/>
    </location>
</feature>
<feature type="compositionally biased region" description="Basic residues" evidence="1">
    <location>
        <begin position="136"/>
        <end position="150"/>
    </location>
</feature>
<name>A0AAD1ELG4_9MICO</name>
<evidence type="ECO:0000259" key="2">
    <source>
        <dbReference type="Pfam" id="PF13701"/>
    </source>
</evidence>
<evidence type="ECO:0000313" key="4">
    <source>
        <dbReference type="Proteomes" id="UP000283946"/>
    </source>
</evidence>
<reference evidence="3 4" key="1">
    <citation type="submission" date="2018-03" db="EMBL/GenBank/DDBJ databases">
        <title>Bacteriophage NCPPB3778 and a type I-E CRISPR drive the evolution of the US Biological Select Agent, Rathayibacter toxicus.</title>
        <authorList>
            <person name="Davis E.W.II."/>
            <person name="Tabima J.F."/>
            <person name="Weisberg A.J."/>
            <person name="Dantas Lopes L."/>
            <person name="Wiseman M.S."/>
            <person name="Wiseman M.S."/>
            <person name="Pupko T."/>
            <person name="Belcher M.S."/>
            <person name="Sechler A.J."/>
            <person name="Tancos M.A."/>
            <person name="Schroeder B.K."/>
            <person name="Murray T.D."/>
            <person name="Luster D.G."/>
            <person name="Schneider W.L."/>
            <person name="Rogers E."/>
            <person name="Andreote F.D."/>
            <person name="Grunwald N.J."/>
            <person name="Putnam M.L."/>
            <person name="Chang J.H."/>
        </authorList>
    </citation>
    <scope>NUCLEOTIDE SEQUENCE [LARGE SCALE GENOMIC DNA]</scope>
    <source>
        <strain evidence="3 4">NCCPB 2253</strain>
    </source>
</reference>
<dbReference type="EMBL" id="CP028130">
    <property type="protein sequence ID" value="AZZ55006.1"/>
    <property type="molecule type" value="Genomic_DNA"/>
</dbReference>
<feature type="region of interest" description="Disordered" evidence="1">
    <location>
        <begin position="126"/>
        <end position="193"/>
    </location>
</feature>
<protein>
    <recommendedName>
        <fullName evidence="2">Transposase DDE domain-containing protein</fullName>
    </recommendedName>
</protein>
<dbReference type="Pfam" id="PF13701">
    <property type="entry name" value="DDE_Tnp_1_4"/>
    <property type="match status" value="1"/>
</dbReference>
<feature type="compositionally biased region" description="Basic and acidic residues" evidence="1">
    <location>
        <begin position="155"/>
        <end position="184"/>
    </location>
</feature>
<accession>A0AAD1ELG4</accession>
<proteinExistence type="predicted"/>
<gene>
    <name evidence="3" type="ORF">C7V51_03215</name>
</gene>
<dbReference type="Proteomes" id="UP000283946">
    <property type="component" value="Chromosome"/>
</dbReference>
<dbReference type="KEGG" id="ria:C7V51_03215"/>
<dbReference type="InterPro" id="IPR025668">
    <property type="entry name" value="Tnp_DDE_dom"/>
</dbReference>
<evidence type="ECO:0000256" key="1">
    <source>
        <dbReference type="SAM" id="MobiDB-lite"/>
    </source>
</evidence>
<organism evidence="3 4">
    <name type="scientific">Rathayibacter iranicus</name>
    <dbReference type="NCBI Taxonomy" id="59737"/>
    <lineage>
        <taxon>Bacteria</taxon>
        <taxon>Bacillati</taxon>
        <taxon>Actinomycetota</taxon>
        <taxon>Actinomycetes</taxon>
        <taxon>Micrococcales</taxon>
        <taxon>Microbacteriaceae</taxon>
        <taxon>Rathayibacter</taxon>
    </lineage>
</organism>
<dbReference type="AlphaFoldDB" id="A0AAD1ELG4"/>